<evidence type="ECO:0000313" key="7">
    <source>
        <dbReference type="Proteomes" id="UP000325785"/>
    </source>
</evidence>
<dbReference type="AlphaFoldDB" id="A0A0T5P1M3"/>
<reference evidence="4 6" key="1">
    <citation type="submission" date="2015-04" db="EMBL/GenBank/DDBJ databases">
        <title>The draft genome sequence of Roseovarius indicus B108T.</title>
        <authorList>
            <person name="Li G."/>
            <person name="Lai Q."/>
            <person name="Shao Z."/>
            <person name="Yan P."/>
        </authorList>
    </citation>
    <scope>NUCLEOTIDE SEQUENCE [LARGE SCALE GENOMIC DNA]</scope>
    <source>
        <strain evidence="4 6">B108</strain>
    </source>
</reference>
<dbReference type="InterPro" id="IPR011251">
    <property type="entry name" value="Luciferase-like_dom"/>
</dbReference>
<dbReference type="RefSeq" id="WP_064261860.1">
    <property type="nucleotide sequence ID" value="NZ_CAXRJZ010000124.1"/>
</dbReference>
<sequence>MLFGLELPGHWPDPTKDINNLFPELIECVKLSDQIGVDAFIMGEHHFMDYNATPDPIALACYLAPITSNQKLILSVLCLPWHEIEMLAGRIAQADQLTRGRLELGLARGGSTYEPSKMFMDLDPEANLEKFNEQIEALKRLFTEKDISFDGKYTKFRDVTIVPPVYQRPYPPIWQASMRPESAFHIAKNGYHVQTSQLRQPMSFVQEVMDSFRAGVAESSQPQGKQKISMLHWVYIAKDEDDRREKVEMAYQKHRKFMGLLQNTSNVKEGVVHGVDVEGTAEEYAETLLIGSKDYVLERIMEFKEMGFDEFGMKLHIGPDHKDIMESLETFGDYVLPKVQTKHSAAAE</sequence>
<dbReference type="InterPro" id="IPR036661">
    <property type="entry name" value="Luciferase-like_sf"/>
</dbReference>
<keyword evidence="1 5" id="KW-0560">Oxidoreductase</keyword>
<dbReference type="Proteomes" id="UP000325785">
    <property type="component" value="Chromosome"/>
</dbReference>
<proteinExistence type="predicted"/>
<reference evidence="5 7" key="2">
    <citation type="submission" date="2018-08" db="EMBL/GenBank/DDBJ databases">
        <title>Genetic Globetrotter - A new plasmid hitch-hiking vast phylogenetic and geographic distances.</title>
        <authorList>
            <person name="Vollmers J."/>
            <person name="Petersen J."/>
        </authorList>
    </citation>
    <scope>NUCLEOTIDE SEQUENCE [LARGE SCALE GENOMIC DNA]</scope>
    <source>
        <strain evidence="5 7">DSM 26383</strain>
    </source>
</reference>
<dbReference type="Gene3D" id="3.20.20.30">
    <property type="entry name" value="Luciferase-like domain"/>
    <property type="match status" value="1"/>
</dbReference>
<dbReference type="GO" id="GO:0052601">
    <property type="term" value="F:limonene 1,2-monooxygenase [NAD(P)H) activity"/>
    <property type="evidence" value="ECO:0007669"/>
    <property type="project" value="UniProtKB-EC"/>
</dbReference>
<dbReference type="EMBL" id="LAXI01000029">
    <property type="protein sequence ID" value="KRS15011.1"/>
    <property type="molecule type" value="Genomic_DNA"/>
</dbReference>
<dbReference type="InterPro" id="IPR050766">
    <property type="entry name" value="Bact_Lucif_Oxidored"/>
</dbReference>
<keyword evidence="2 5" id="KW-0503">Monooxygenase</keyword>
<dbReference type="Proteomes" id="UP000051401">
    <property type="component" value="Unassembled WGS sequence"/>
</dbReference>
<dbReference type="PANTHER" id="PTHR30137">
    <property type="entry name" value="LUCIFERASE-LIKE MONOOXYGENASE"/>
    <property type="match status" value="1"/>
</dbReference>
<evidence type="ECO:0000256" key="2">
    <source>
        <dbReference type="ARBA" id="ARBA00023033"/>
    </source>
</evidence>
<evidence type="ECO:0000313" key="6">
    <source>
        <dbReference type="Proteomes" id="UP000051401"/>
    </source>
</evidence>
<dbReference type="Pfam" id="PF00296">
    <property type="entry name" value="Bac_luciferase"/>
    <property type="match status" value="1"/>
</dbReference>
<dbReference type="STRING" id="540747.SAMN04488031_106213"/>
<evidence type="ECO:0000313" key="5">
    <source>
        <dbReference type="EMBL" id="QEW25325.1"/>
    </source>
</evidence>
<dbReference type="PANTHER" id="PTHR30137:SF8">
    <property type="entry name" value="BLR5498 PROTEIN"/>
    <property type="match status" value="1"/>
</dbReference>
<feature type="domain" description="Luciferase-like" evidence="3">
    <location>
        <begin position="20"/>
        <end position="310"/>
    </location>
</feature>
<dbReference type="PATRIC" id="fig|540747.5.peg.3541"/>
<dbReference type="KEGG" id="rid:RIdsm_01111"/>
<evidence type="ECO:0000256" key="1">
    <source>
        <dbReference type="ARBA" id="ARBA00023002"/>
    </source>
</evidence>
<name>A0A0T5P1M3_9RHOB</name>
<evidence type="ECO:0000313" key="4">
    <source>
        <dbReference type="EMBL" id="KRS15011.1"/>
    </source>
</evidence>
<protein>
    <submittedName>
        <fullName evidence="5">Limonene 1,2-monooxygenase</fullName>
        <ecNumber evidence="5">1.14.13.107</ecNumber>
    </submittedName>
</protein>
<evidence type="ECO:0000259" key="3">
    <source>
        <dbReference type="Pfam" id="PF00296"/>
    </source>
</evidence>
<dbReference type="EMBL" id="CP031598">
    <property type="protein sequence ID" value="QEW25325.1"/>
    <property type="molecule type" value="Genomic_DNA"/>
</dbReference>
<dbReference type="SUPFAM" id="SSF51679">
    <property type="entry name" value="Bacterial luciferase-like"/>
    <property type="match status" value="1"/>
</dbReference>
<dbReference type="EC" id="1.14.13.107" evidence="5"/>
<accession>A0A0T5P1M3</accession>
<organism evidence="4 6">
    <name type="scientific">Roseovarius indicus</name>
    <dbReference type="NCBI Taxonomy" id="540747"/>
    <lineage>
        <taxon>Bacteria</taxon>
        <taxon>Pseudomonadati</taxon>
        <taxon>Pseudomonadota</taxon>
        <taxon>Alphaproteobacteria</taxon>
        <taxon>Rhodobacterales</taxon>
        <taxon>Roseobacteraceae</taxon>
        <taxon>Roseovarius</taxon>
    </lineage>
</organism>
<dbReference type="OrthoDB" id="9803968at2"/>
<gene>
    <name evidence="5" type="primary">limB</name>
    <name evidence="5" type="ORF">RIdsm_01111</name>
    <name evidence="4" type="ORF">XM52_25905</name>
</gene>
<keyword evidence="6" id="KW-1185">Reference proteome</keyword>
<dbReference type="GO" id="GO:0005829">
    <property type="term" value="C:cytosol"/>
    <property type="evidence" value="ECO:0007669"/>
    <property type="project" value="TreeGrafter"/>
</dbReference>